<dbReference type="HOGENOM" id="CLU_658128_0_0_5"/>
<dbReference type="Gene3D" id="2.30.30.40">
    <property type="entry name" value="SH3 Domains"/>
    <property type="match status" value="1"/>
</dbReference>
<evidence type="ECO:0000259" key="9">
    <source>
        <dbReference type="PROSITE" id="PS50851"/>
    </source>
</evidence>
<keyword evidence="5 10" id="KW-0808">Transferase</keyword>
<dbReference type="InterPro" id="IPR002545">
    <property type="entry name" value="CheW-lke_dom"/>
</dbReference>
<evidence type="ECO:0000256" key="4">
    <source>
        <dbReference type="ARBA" id="ARBA00022553"/>
    </source>
</evidence>
<sequence>AMPEAAAAPEPRAPQTTTLRVDQARIDQLMNLIGELIVAKNSLAYLLRKAEAGAGARELARDIKDQHAVVNRLAEDMQGAIMAIRMLPVSHVFQRFPRLVRDVARKLGKQVELVLEGEETEADKGMIEALAEPLIHMVRNSLDHGLEPPEERLAAGKPAQGRVWLSAASLNESILLTIRDDGRGIDPARLRRKAVERGMLEPEAAAALSEAEALRLIFAPGFSTAEQVSDLSGRGVGMDVVRATVEKAGGWVDVESEIGRGTAIRVTLPLSMAVTRIMTIECGGQLFGIPMGAVVESVRLPAAAIHRLRDREAFVLRDRIVPLLRLAALLELPAPPATAQEDAPVLVLRAGSATVGLVIGAFRERMEAIVRPLDGALAGLRGFAGTTLLGDGRVLLILDVGELI</sequence>
<dbReference type="InterPro" id="IPR036061">
    <property type="entry name" value="CheW-like_dom_sf"/>
</dbReference>
<dbReference type="InterPro" id="IPR004358">
    <property type="entry name" value="Sig_transdc_His_kin-like_C"/>
</dbReference>
<dbReference type="Gene3D" id="1.10.287.560">
    <property type="entry name" value="Histidine kinase CheA-like, homodimeric domain"/>
    <property type="match status" value="1"/>
</dbReference>
<dbReference type="PROSITE" id="PS50109">
    <property type="entry name" value="HIS_KIN"/>
    <property type="match status" value="1"/>
</dbReference>
<feature type="domain" description="CheW-like" evidence="9">
    <location>
        <begin position="274"/>
        <end position="404"/>
    </location>
</feature>
<protein>
    <recommendedName>
        <fullName evidence="3">Chemotaxis protein CheA</fullName>
        <ecNumber evidence="2">2.7.13.3</ecNumber>
    </recommendedName>
</protein>
<dbReference type="GO" id="GO:0005737">
    <property type="term" value="C:cytoplasm"/>
    <property type="evidence" value="ECO:0007669"/>
    <property type="project" value="InterPro"/>
</dbReference>
<dbReference type="InterPro" id="IPR051315">
    <property type="entry name" value="Bact_Chemotaxis_CheA"/>
</dbReference>
<keyword evidence="4" id="KW-0597">Phosphoprotein</keyword>
<dbReference type="PANTHER" id="PTHR43395">
    <property type="entry name" value="SENSOR HISTIDINE KINASE CHEA"/>
    <property type="match status" value="1"/>
</dbReference>
<dbReference type="PROSITE" id="PS50851">
    <property type="entry name" value="CHEW"/>
    <property type="match status" value="1"/>
</dbReference>
<dbReference type="Gene3D" id="3.30.565.10">
    <property type="entry name" value="Histidine kinase-like ATPase, C-terminal domain"/>
    <property type="match status" value="1"/>
</dbReference>
<proteinExistence type="predicted"/>
<evidence type="ECO:0000256" key="1">
    <source>
        <dbReference type="ARBA" id="ARBA00000085"/>
    </source>
</evidence>
<evidence type="ECO:0000256" key="2">
    <source>
        <dbReference type="ARBA" id="ARBA00012438"/>
    </source>
</evidence>
<gene>
    <name evidence="10" type="primary">cheA6</name>
    <name evidence="10" type="ORF">HMPREF0731_4758</name>
</gene>
<dbReference type="PANTHER" id="PTHR43395:SF1">
    <property type="entry name" value="CHEMOTAXIS PROTEIN CHEA"/>
    <property type="match status" value="1"/>
</dbReference>
<dbReference type="Pfam" id="PF02518">
    <property type="entry name" value="HATPase_c"/>
    <property type="match status" value="1"/>
</dbReference>
<comment type="function">
    <text evidence="7">Involved in the transmission of sensory signals from the chemoreceptors to the flagellar motors. CheA is autophosphorylated; it can transfer its phosphate group to either CheB or CheY.</text>
</comment>
<name>D5RUJ6_9PROT</name>
<dbReference type="AlphaFoldDB" id="D5RUJ6"/>
<feature type="domain" description="Histidine kinase" evidence="8">
    <location>
        <begin position="24"/>
        <end position="272"/>
    </location>
</feature>
<dbReference type="InterPro" id="IPR037006">
    <property type="entry name" value="CheA-like_homodim_sf"/>
</dbReference>
<comment type="catalytic activity">
    <reaction evidence="1">
        <text>ATP + protein L-histidine = ADP + protein N-phospho-L-histidine.</text>
        <dbReference type="EC" id="2.7.13.3"/>
    </reaction>
</comment>
<dbReference type="GO" id="GO:0000155">
    <property type="term" value="F:phosphorelay sensor kinase activity"/>
    <property type="evidence" value="ECO:0007669"/>
    <property type="project" value="InterPro"/>
</dbReference>
<accession>D5RUJ6</accession>
<evidence type="ECO:0000256" key="6">
    <source>
        <dbReference type="ARBA" id="ARBA00022777"/>
    </source>
</evidence>
<dbReference type="InterPro" id="IPR036097">
    <property type="entry name" value="HisK_dim/P_sf"/>
</dbReference>
<evidence type="ECO:0000313" key="11">
    <source>
        <dbReference type="Proteomes" id="UP000005324"/>
    </source>
</evidence>
<keyword evidence="6 10" id="KW-0418">Kinase</keyword>
<comment type="caution">
    <text evidence="10">The sequence shown here is derived from an EMBL/GenBank/DDBJ whole genome shotgun (WGS) entry which is preliminary data.</text>
</comment>
<organism evidence="10 11">
    <name type="scientific">Pseudoroseomonas cervicalis ATCC 49957</name>
    <dbReference type="NCBI Taxonomy" id="525371"/>
    <lineage>
        <taxon>Bacteria</taxon>
        <taxon>Pseudomonadati</taxon>
        <taxon>Pseudomonadota</taxon>
        <taxon>Alphaproteobacteria</taxon>
        <taxon>Acetobacterales</taxon>
        <taxon>Roseomonadaceae</taxon>
        <taxon>Roseomonas</taxon>
    </lineage>
</organism>
<dbReference type="InterPro" id="IPR004105">
    <property type="entry name" value="CheA-like_dim"/>
</dbReference>
<dbReference type="EMBL" id="ADVL01001006">
    <property type="protein sequence ID" value="EFH09022.1"/>
    <property type="molecule type" value="Genomic_DNA"/>
</dbReference>
<reference evidence="10 11" key="1">
    <citation type="submission" date="2010-04" db="EMBL/GenBank/DDBJ databases">
        <authorList>
            <person name="Qin X."/>
            <person name="Bachman B."/>
            <person name="Battles P."/>
            <person name="Bell A."/>
            <person name="Bess C."/>
            <person name="Bickham C."/>
            <person name="Chaboub L."/>
            <person name="Chen D."/>
            <person name="Coyle M."/>
            <person name="Deiros D.R."/>
            <person name="Dinh H."/>
            <person name="Forbes L."/>
            <person name="Fowler G."/>
            <person name="Francisco L."/>
            <person name="Fu Q."/>
            <person name="Gubbala S."/>
            <person name="Hale W."/>
            <person name="Han Y."/>
            <person name="Hemphill L."/>
            <person name="Highlander S.K."/>
            <person name="Hirani K."/>
            <person name="Hogues M."/>
            <person name="Jackson L."/>
            <person name="Jakkamsetti A."/>
            <person name="Javaid M."/>
            <person name="Jiang H."/>
            <person name="Korchina V."/>
            <person name="Kovar C."/>
            <person name="Lara F."/>
            <person name="Lee S."/>
            <person name="Mata R."/>
            <person name="Mathew T."/>
            <person name="Moen C."/>
            <person name="Morales K."/>
            <person name="Munidasa M."/>
            <person name="Nazareth L."/>
            <person name="Ngo R."/>
            <person name="Nguyen L."/>
            <person name="Okwuonu G."/>
            <person name="Ongeri F."/>
            <person name="Patil S."/>
            <person name="Petrosino J."/>
            <person name="Pham C."/>
            <person name="Pham P."/>
            <person name="Pu L.-L."/>
            <person name="Puazo M."/>
            <person name="Raj R."/>
            <person name="Reid J."/>
            <person name="Rouhana J."/>
            <person name="Saada N."/>
            <person name="Shang Y."/>
            <person name="Simmons D."/>
            <person name="Thornton R."/>
            <person name="Warren J."/>
            <person name="Weissenberger G."/>
            <person name="Zhang J."/>
            <person name="Zhang L."/>
            <person name="Zhou C."/>
            <person name="Zhu D."/>
            <person name="Muzny D."/>
            <person name="Worley K."/>
            <person name="Gibbs R."/>
        </authorList>
    </citation>
    <scope>NUCLEOTIDE SEQUENCE [LARGE SCALE GENOMIC DNA]</scope>
    <source>
        <strain evidence="10 11">ATCC 49957</strain>
    </source>
</reference>
<feature type="non-terminal residue" evidence="10">
    <location>
        <position position="1"/>
    </location>
</feature>
<dbReference type="EC" id="2.7.13.3" evidence="2"/>
<evidence type="ECO:0000313" key="10">
    <source>
        <dbReference type="EMBL" id="EFH09022.1"/>
    </source>
</evidence>
<evidence type="ECO:0000256" key="7">
    <source>
        <dbReference type="ARBA" id="ARBA00035100"/>
    </source>
</evidence>
<dbReference type="SMART" id="SM00387">
    <property type="entry name" value="HATPase_c"/>
    <property type="match status" value="1"/>
</dbReference>
<dbReference type="InterPro" id="IPR036890">
    <property type="entry name" value="HATPase_C_sf"/>
</dbReference>
<dbReference type="PRINTS" id="PR00344">
    <property type="entry name" value="BCTRLSENSOR"/>
</dbReference>
<dbReference type="FunFam" id="3.30.565.10:FF:000016">
    <property type="entry name" value="Chemotaxis protein CheA, putative"/>
    <property type="match status" value="1"/>
</dbReference>
<dbReference type="Pfam" id="PF02895">
    <property type="entry name" value="H-kinase_dim"/>
    <property type="match status" value="1"/>
</dbReference>
<dbReference type="Pfam" id="PF01584">
    <property type="entry name" value="CheW"/>
    <property type="match status" value="1"/>
</dbReference>
<dbReference type="SMART" id="SM00260">
    <property type="entry name" value="CheW"/>
    <property type="match status" value="1"/>
</dbReference>
<dbReference type="InterPro" id="IPR003594">
    <property type="entry name" value="HATPase_dom"/>
</dbReference>
<dbReference type="RefSeq" id="WP_007006152.1">
    <property type="nucleotide sequence ID" value="NZ_GG770939.1"/>
</dbReference>
<dbReference type="GO" id="GO:0006935">
    <property type="term" value="P:chemotaxis"/>
    <property type="evidence" value="ECO:0007669"/>
    <property type="project" value="InterPro"/>
</dbReference>
<evidence type="ECO:0000259" key="8">
    <source>
        <dbReference type="PROSITE" id="PS50109"/>
    </source>
</evidence>
<dbReference type="InterPro" id="IPR005467">
    <property type="entry name" value="His_kinase_dom"/>
</dbReference>
<evidence type="ECO:0000256" key="3">
    <source>
        <dbReference type="ARBA" id="ARBA00021495"/>
    </source>
</evidence>
<dbReference type="SUPFAM" id="SSF50341">
    <property type="entry name" value="CheW-like"/>
    <property type="match status" value="1"/>
</dbReference>
<dbReference type="CDD" id="cd16916">
    <property type="entry name" value="HATPase_CheA-like"/>
    <property type="match status" value="1"/>
</dbReference>
<dbReference type="Proteomes" id="UP000005324">
    <property type="component" value="Unassembled WGS sequence"/>
</dbReference>
<dbReference type="SMART" id="SM01231">
    <property type="entry name" value="H-kinase_dim"/>
    <property type="match status" value="1"/>
</dbReference>
<keyword evidence="11" id="KW-1185">Reference proteome</keyword>
<evidence type="ECO:0000256" key="5">
    <source>
        <dbReference type="ARBA" id="ARBA00022679"/>
    </source>
</evidence>
<dbReference type="SUPFAM" id="SSF55874">
    <property type="entry name" value="ATPase domain of HSP90 chaperone/DNA topoisomerase II/histidine kinase"/>
    <property type="match status" value="1"/>
</dbReference>
<dbReference type="SUPFAM" id="SSF47384">
    <property type="entry name" value="Homodimeric domain of signal transducing histidine kinase"/>
    <property type="match status" value="1"/>
</dbReference>